<sequence>EIIKEYELTPSAFDTWVRRHKSTGSFEEKDNRTPEQDELINLRKENQRLTMENDIFKASRADHGTKVDVIRNNRHKYSVSAMCDVLQFPRSTYYYEAKIRDDQEEEELTELIIDIFKKNRSVYGQRKIKRELYKVGWQVSRRRIGRIMKEQGLVSKYTIAQFKPKKTTVNESEIGNTLNREFNQDEELKVIVSDLTYVRVQQKWHYICVLVDLYNREIIGHSAGPHKDAVLVQRSFATVKYNLNHLQLFHTDRGSEFKNKLIDEALETFGIERSLSEKGTPYDNAVAEATFKMIKTEFVSGRVFSSQQELDLELFDYVNWFNNIRIHGSLDYLSPNEYKRKRQAE</sequence>
<dbReference type="InterPro" id="IPR048020">
    <property type="entry name" value="Transpos_IS3"/>
</dbReference>
<feature type="non-terminal residue" evidence="3">
    <location>
        <position position="1"/>
    </location>
</feature>
<gene>
    <name evidence="3" type="ORF">NC797_18270</name>
</gene>
<dbReference type="PANTHER" id="PTHR46889:SF4">
    <property type="entry name" value="TRANSPOSASE INSO FOR INSERTION SEQUENCE ELEMENT IS911B-RELATED"/>
    <property type="match status" value="1"/>
</dbReference>
<dbReference type="SUPFAM" id="SSF46689">
    <property type="entry name" value="Homeodomain-like"/>
    <property type="match status" value="1"/>
</dbReference>
<dbReference type="EMBL" id="JAMQKB010000061">
    <property type="protein sequence ID" value="MDC3426386.1"/>
    <property type="molecule type" value="Genomic_DNA"/>
</dbReference>
<dbReference type="PROSITE" id="PS50994">
    <property type="entry name" value="INTEGRASE"/>
    <property type="match status" value="1"/>
</dbReference>
<evidence type="ECO:0000313" key="4">
    <source>
        <dbReference type="Proteomes" id="UP001145050"/>
    </source>
</evidence>
<name>A0A9X4ANG1_9BACI</name>
<evidence type="ECO:0000256" key="1">
    <source>
        <dbReference type="ARBA" id="ARBA00002286"/>
    </source>
</evidence>
<organism evidence="3 4">
    <name type="scientific">Terrihalobacillus insolitus</name>
    <dbReference type="NCBI Taxonomy" id="2950438"/>
    <lineage>
        <taxon>Bacteria</taxon>
        <taxon>Bacillati</taxon>
        <taxon>Bacillota</taxon>
        <taxon>Bacilli</taxon>
        <taxon>Bacillales</taxon>
        <taxon>Bacillaceae</taxon>
        <taxon>Terrihalobacillus</taxon>
    </lineage>
</organism>
<dbReference type="InterPro" id="IPR009057">
    <property type="entry name" value="Homeodomain-like_sf"/>
</dbReference>
<accession>A0A9X4ANG1</accession>
<dbReference type="Pfam" id="PF00665">
    <property type="entry name" value="rve"/>
    <property type="match status" value="1"/>
</dbReference>
<dbReference type="PANTHER" id="PTHR46889">
    <property type="entry name" value="TRANSPOSASE INSF FOR INSERTION SEQUENCE IS3B-RELATED"/>
    <property type="match status" value="1"/>
</dbReference>
<keyword evidence="4" id="KW-1185">Reference proteome</keyword>
<dbReference type="InterPro" id="IPR036397">
    <property type="entry name" value="RNaseH_sf"/>
</dbReference>
<dbReference type="NCBIfam" id="NF033516">
    <property type="entry name" value="transpos_IS3"/>
    <property type="match status" value="1"/>
</dbReference>
<comment type="function">
    <text evidence="1">Involved in the transposition of the insertion sequence.</text>
</comment>
<dbReference type="InterPro" id="IPR050900">
    <property type="entry name" value="Transposase_IS3/IS150/IS904"/>
</dbReference>
<dbReference type="GO" id="GO:0015074">
    <property type="term" value="P:DNA integration"/>
    <property type="evidence" value="ECO:0007669"/>
    <property type="project" value="InterPro"/>
</dbReference>
<protein>
    <submittedName>
        <fullName evidence="3">IS3 family transposase</fullName>
    </submittedName>
</protein>
<dbReference type="InterPro" id="IPR025948">
    <property type="entry name" value="HTH-like_dom"/>
</dbReference>
<proteinExistence type="predicted"/>
<dbReference type="RefSeq" id="WP_272438215.1">
    <property type="nucleotide sequence ID" value="NZ_JAMQKB010000061.1"/>
</dbReference>
<dbReference type="InterPro" id="IPR012337">
    <property type="entry name" value="RNaseH-like_sf"/>
</dbReference>
<dbReference type="Pfam" id="PF13276">
    <property type="entry name" value="HTH_21"/>
    <property type="match status" value="1"/>
</dbReference>
<feature type="domain" description="Integrase catalytic" evidence="2">
    <location>
        <begin position="183"/>
        <end position="343"/>
    </location>
</feature>
<dbReference type="SUPFAM" id="SSF53098">
    <property type="entry name" value="Ribonuclease H-like"/>
    <property type="match status" value="1"/>
</dbReference>
<dbReference type="AlphaFoldDB" id="A0A9X4ANG1"/>
<comment type="caution">
    <text evidence="3">The sequence shown here is derived from an EMBL/GenBank/DDBJ whole genome shotgun (WGS) entry which is preliminary data.</text>
</comment>
<dbReference type="Proteomes" id="UP001145050">
    <property type="component" value="Unassembled WGS sequence"/>
</dbReference>
<evidence type="ECO:0000259" key="2">
    <source>
        <dbReference type="PROSITE" id="PS50994"/>
    </source>
</evidence>
<dbReference type="Gene3D" id="3.30.420.10">
    <property type="entry name" value="Ribonuclease H-like superfamily/Ribonuclease H"/>
    <property type="match status" value="1"/>
</dbReference>
<dbReference type="Pfam" id="PF13333">
    <property type="entry name" value="rve_2"/>
    <property type="match status" value="1"/>
</dbReference>
<reference evidence="3" key="1">
    <citation type="submission" date="2022-06" db="EMBL/GenBank/DDBJ databases">
        <title>Aquibacillus sp. a new bacterium isolated from soil saline samples.</title>
        <authorList>
            <person name="Galisteo C."/>
            <person name="De La Haba R."/>
            <person name="Sanchez-Porro C."/>
            <person name="Ventosa A."/>
        </authorList>
    </citation>
    <scope>NUCLEOTIDE SEQUENCE</scope>
    <source>
        <strain evidence="3">3ASR75-11</strain>
    </source>
</reference>
<dbReference type="GO" id="GO:0003676">
    <property type="term" value="F:nucleic acid binding"/>
    <property type="evidence" value="ECO:0007669"/>
    <property type="project" value="InterPro"/>
</dbReference>
<evidence type="ECO:0000313" key="3">
    <source>
        <dbReference type="EMBL" id="MDC3426386.1"/>
    </source>
</evidence>
<dbReference type="InterPro" id="IPR001584">
    <property type="entry name" value="Integrase_cat-core"/>
</dbReference>